<keyword evidence="4" id="KW-1185">Reference proteome</keyword>
<feature type="region of interest" description="Disordered" evidence="2">
    <location>
        <begin position="142"/>
        <end position="220"/>
    </location>
</feature>
<feature type="compositionally biased region" description="Polar residues" evidence="2">
    <location>
        <begin position="202"/>
        <end position="215"/>
    </location>
</feature>
<protein>
    <submittedName>
        <fullName evidence="3">Uncharacterized protein</fullName>
    </submittedName>
</protein>
<gene>
    <name evidence="3" type="ORF">J8273_8778</name>
</gene>
<dbReference type="AlphaFoldDB" id="A0A8J6DYS2"/>
<sequence length="297" mass="33109">MKDRELNNKDQIKRILEDDRLIILDLKRQQMKLHARIRELETQNTALEAELKKTQRSLRHSKKHVGDMEASLRADRITEVEAAQDVITACRSSVRTYERVIDDQQRSIRALETSLASLTGSAVVKSPLSNDITPHPLMPPLATPITDETAQNNGRRPSTGSVSFGGSRTIGSRRSAVERSVGARKPEDADISPAYSGRPSIRSIQRTRQGVSSLEQDVRERQRAERLRPFYSFPRRHQTASKGDDEDPYALLLSPERSPEGPVAVPLEDTIRMGATVSGFKVAKPRSAAEVLMAVGR</sequence>
<proteinExistence type="predicted"/>
<comment type="caution">
    <text evidence="3">The sequence shown here is derived from an EMBL/GenBank/DDBJ whole genome shotgun (WGS) entry which is preliminary data.</text>
</comment>
<feature type="compositionally biased region" description="Polar residues" evidence="2">
    <location>
        <begin position="146"/>
        <end position="172"/>
    </location>
</feature>
<reference evidence="3" key="1">
    <citation type="submission" date="2021-05" db="EMBL/GenBank/DDBJ databases">
        <title>A free-living protist that lacks canonical eukaryotic 1 DNA replication and segregation systems.</title>
        <authorList>
            <person name="Salas-Leiva D.E."/>
            <person name="Tromer E.C."/>
            <person name="Curtis B.A."/>
            <person name="Jerlstrom-Hultqvist J."/>
            <person name="Kolisko M."/>
            <person name="Yi Z."/>
            <person name="Salas-Leiva J.S."/>
            <person name="Gallot-Lavallee L."/>
            <person name="Kops G.J.P.L."/>
            <person name="Archibald J.M."/>
            <person name="Simpson A.G.B."/>
            <person name="Roger A.J."/>
        </authorList>
    </citation>
    <scope>NUCLEOTIDE SEQUENCE</scope>
    <source>
        <strain evidence="3">BICM</strain>
    </source>
</reference>
<keyword evidence="1" id="KW-0175">Coiled coil</keyword>
<evidence type="ECO:0000313" key="3">
    <source>
        <dbReference type="EMBL" id="KAG9389486.1"/>
    </source>
</evidence>
<evidence type="ECO:0000313" key="4">
    <source>
        <dbReference type="Proteomes" id="UP000717585"/>
    </source>
</evidence>
<dbReference type="Proteomes" id="UP000717585">
    <property type="component" value="Unassembled WGS sequence"/>
</dbReference>
<evidence type="ECO:0000256" key="2">
    <source>
        <dbReference type="SAM" id="MobiDB-lite"/>
    </source>
</evidence>
<accession>A0A8J6DYS2</accession>
<dbReference type="EMBL" id="JAHDYR010000069">
    <property type="protein sequence ID" value="KAG9389486.1"/>
    <property type="molecule type" value="Genomic_DNA"/>
</dbReference>
<feature type="region of interest" description="Disordered" evidence="2">
    <location>
        <begin position="236"/>
        <end position="264"/>
    </location>
</feature>
<evidence type="ECO:0000256" key="1">
    <source>
        <dbReference type="SAM" id="Coils"/>
    </source>
</evidence>
<name>A0A8J6DYS2_9EUKA</name>
<organism evidence="3 4">
    <name type="scientific">Carpediemonas membranifera</name>
    <dbReference type="NCBI Taxonomy" id="201153"/>
    <lineage>
        <taxon>Eukaryota</taxon>
        <taxon>Metamonada</taxon>
        <taxon>Carpediemonas-like organisms</taxon>
        <taxon>Carpediemonas</taxon>
    </lineage>
</organism>
<feature type="coiled-coil region" evidence="1">
    <location>
        <begin position="23"/>
        <end position="57"/>
    </location>
</feature>